<dbReference type="EMBL" id="CM044705">
    <property type="protein sequence ID" value="KAI5661769.1"/>
    <property type="molecule type" value="Genomic_DNA"/>
</dbReference>
<proteinExistence type="predicted"/>
<accession>A0ACC0ANN0</accession>
<organism evidence="1 2">
    <name type="scientific">Catharanthus roseus</name>
    <name type="common">Madagascar periwinkle</name>
    <name type="synonym">Vinca rosea</name>
    <dbReference type="NCBI Taxonomy" id="4058"/>
    <lineage>
        <taxon>Eukaryota</taxon>
        <taxon>Viridiplantae</taxon>
        <taxon>Streptophyta</taxon>
        <taxon>Embryophyta</taxon>
        <taxon>Tracheophyta</taxon>
        <taxon>Spermatophyta</taxon>
        <taxon>Magnoliopsida</taxon>
        <taxon>eudicotyledons</taxon>
        <taxon>Gunneridae</taxon>
        <taxon>Pentapetalae</taxon>
        <taxon>asterids</taxon>
        <taxon>lamiids</taxon>
        <taxon>Gentianales</taxon>
        <taxon>Apocynaceae</taxon>
        <taxon>Rauvolfioideae</taxon>
        <taxon>Vinceae</taxon>
        <taxon>Catharanthinae</taxon>
        <taxon>Catharanthus</taxon>
    </lineage>
</organism>
<comment type="caution">
    <text evidence="1">The sequence shown here is derived from an EMBL/GenBank/DDBJ whole genome shotgun (WGS) entry which is preliminary data.</text>
</comment>
<protein>
    <submittedName>
        <fullName evidence="1">Uncharacterized protein</fullName>
    </submittedName>
</protein>
<gene>
    <name evidence="1" type="ORF">M9H77_21092</name>
</gene>
<evidence type="ECO:0000313" key="1">
    <source>
        <dbReference type="EMBL" id="KAI5661769.1"/>
    </source>
</evidence>
<evidence type="ECO:0000313" key="2">
    <source>
        <dbReference type="Proteomes" id="UP001060085"/>
    </source>
</evidence>
<dbReference type="Proteomes" id="UP001060085">
    <property type="component" value="Linkage Group LG05"/>
</dbReference>
<sequence>MAATVVSIRRAQRAEGPASIMAIGTAVPVNCVTQNTFPDYFFRVTNAEHLTELKEKFRRMCKGSLIKKRYMHMSEQILKENPNLSTYMAPSLGVRQKILLAELPKLGKEAAEKAIKEWGQSKSKITHLIFCTTFGGELPGADHCLTGLLDLNPSIKRIMLYQLGCYGGNAALRAAKDLAENNKGARILVVCSEIPSIAMFGHPDNSNIDTVLGHALYGDGAGACIVGSDPIIGFERPIFELAFADQTIIPDTDGAIESSIIEVGTRLHLEKGIPELISNNIENLLKDAFKPLGIFNWNSIFWVAHLGGSAIFDQVEKKLGLQPEKLYVSKYVLSEYGNPLGASTFFILDEMRRYSAKNGFNYSGEGLEWGVLFGFGPGLTCETMVLRSVSI</sequence>
<reference evidence="2" key="1">
    <citation type="journal article" date="2023" name="Nat. Plants">
        <title>Single-cell RNA sequencing provides a high-resolution roadmap for understanding the multicellular compartmentation of specialized metabolism.</title>
        <authorList>
            <person name="Sun S."/>
            <person name="Shen X."/>
            <person name="Li Y."/>
            <person name="Li Y."/>
            <person name="Wang S."/>
            <person name="Li R."/>
            <person name="Zhang H."/>
            <person name="Shen G."/>
            <person name="Guo B."/>
            <person name="Wei J."/>
            <person name="Xu J."/>
            <person name="St-Pierre B."/>
            <person name="Chen S."/>
            <person name="Sun C."/>
        </authorList>
    </citation>
    <scope>NUCLEOTIDE SEQUENCE [LARGE SCALE GENOMIC DNA]</scope>
</reference>
<keyword evidence="2" id="KW-1185">Reference proteome</keyword>
<name>A0ACC0ANN0_CATRO</name>